<dbReference type="AlphaFoldDB" id="A0A1I0NY54"/>
<feature type="transmembrane region" description="Helical" evidence="1">
    <location>
        <begin position="6"/>
        <end position="27"/>
    </location>
</feature>
<protein>
    <submittedName>
        <fullName evidence="2">Uncharacterized protein</fullName>
    </submittedName>
</protein>
<evidence type="ECO:0000256" key="1">
    <source>
        <dbReference type="SAM" id="Phobius"/>
    </source>
</evidence>
<organism evidence="2 3">
    <name type="scientific">Chryseobacterium wanjuense</name>
    <dbReference type="NCBI Taxonomy" id="356305"/>
    <lineage>
        <taxon>Bacteria</taxon>
        <taxon>Pseudomonadati</taxon>
        <taxon>Bacteroidota</taxon>
        <taxon>Flavobacteriia</taxon>
        <taxon>Flavobacteriales</taxon>
        <taxon>Weeksellaceae</taxon>
        <taxon>Chryseobacterium group</taxon>
        <taxon>Chryseobacterium</taxon>
    </lineage>
</organism>
<dbReference type="Proteomes" id="UP000199469">
    <property type="component" value="Unassembled WGS sequence"/>
</dbReference>
<dbReference type="EMBL" id="FOIU01000001">
    <property type="protein sequence ID" value="SEW06510.1"/>
    <property type="molecule type" value="Genomic_DNA"/>
</dbReference>
<proteinExistence type="predicted"/>
<gene>
    <name evidence="2" type="ORF">SAMN05421841_0862</name>
</gene>
<evidence type="ECO:0000313" key="3">
    <source>
        <dbReference type="Proteomes" id="UP000199469"/>
    </source>
</evidence>
<dbReference type="STRING" id="356305.SAMN05421841_0862"/>
<name>A0A1I0NY54_9FLAO</name>
<evidence type="ECO:0000313" key="2">
    <source>
        <dbReference type="EMBL" id="SEW06510.1"/>
    </source>
</evidence>
<accession>A0A1I0NY54</accession>
<sequence length="62" mass="7318">MICFLSAYKSFSTYIVFALVNLLFFLIKTHTDKINPFPQTENTFSHVQEIINQNLFLMVFHT</sequence>
<keyword evidence="1" id="KW-1133">Transmembrane helix</keyword>
<keyword evidence="1" id="KW-0472">Membrane</keyword>
<keyword evidence="3" id="KW-1185">Reference proteome</keyword>
<reference evidence="3" key="1">
    <citation type="submission" date="2016-10" db="EMBL/GenBank/DDBJ databases">
        <authorList>
            <person name="Varghese N."/>
            <person name="Submissions S."/>
        </authorList>
    </citation>
    <scope>NUCLEOTIDE SEQUENCE [LARGE SCALE GENOMIC DNA]</scope>
    <source>
        <strain evidence="3">DSM 17724</strain>
    </source>
</reference>
<keyword evidence="1" id="KW-0812">Transmembrane</keyword>